<reference evidence="3 4" key="1">
    <citation type="submission" date="2015-04" db="EMBL/GenBank/DDBJ databases">
        <title>Taxonomic description and genome sequence of Bacillus campisalis sp. nov., a novel member of the genus Bacillus isolated from solar saltern.</title>
        <authorList>
            <person name="Mathan Kumar R."/>
            <person name="Kaur G."/>
            <person name="Kumar A."/>
            <person name="Singh N.K."/>
            <person name="Kaur N."/>
            <person name="Kumar N."/>
            <person name="Mayilraj S."/>
        </authorList>
    </citation>
    <scope>NUCLEOTIDE SEQUENCE [LARGE SCALE GENOMIC DNA]</scope>
    <source>
        <strain evidence="3 4">SA2-6</strain>
    </source>
</reference>
<evidence type="ECO:0000313" key="4">
    <source>
        <dbReference type="Proteomes" id="UP000034166"/>
    </source>
</evidence>
<evidence type="ECO:0000256" key="1">
    <source>
        <dbReference type="ARBA" id="ARBA00007734"/>
    </source>
</evidence>
<dbReference type="InterPro" id="IPR023346">
    <property type="entry name" value="Lysozyme-like_dom_sf"/>
</dbReference>
<dbReference type="PANTHER" id="PTHR37423:SF2">
    <property type="entry name" value="MEMBRANE-BOUND LYTIC MUREIN TRANSGLYCOSYLASE C"/>
    <property type="match status" value="1"/>
</dbReference>
<dbReference type="CDD" id="cd00254">
    <property type="entry name" value="LT-like"/>
    <property type="match status" value="1"/>
</dbReference>
<organism evidence="3 4">
    <name type="scientific">Mesobacillus campisalis</name>
    <dbReference type="NCBI Taxonomy" id="1408103"/>
    <lineage>
        <taxon>Bacteria</taxon>
        <taxon>Bacillati</taxon>
        <taxon>Bacillota</taxon>
        <taxon>Bacilli</taxon>
        <taxon>Bacillales</taxon>
        <taxon>Bacillaceae</taxon>
        <taxon>Mesobacillus</taxon>
    </lineage>
</organism>
<dbReference type="PATRIC" id="fig|1408103.3.peg.4134"/>
<dbReference type="PROSITE" id="PS00922">
    <property type="entry name" value="TRANSGLYCOSYLASE"/>
    <property type="match status" value="1"/>
</dbReference>
<comment type="similarity">
    <text evidence="1">Belongs to the transglycosylase Slt family.</text>
</comment>
<dbReference type="AlphaFoldDB" id="A0A0M2SVD6"/>
<accession>A0A0M2SVD6</accession>
<dbReference type="GO" id="GO:0008933">
    <property type="term" value="F:peptidoglycan lytic transglycosylase activity"/>
    <property type="evidence" value="ECO:0007669"/>
    <property type="project" value="InterPro"/>
</dbReference>
<protein>
    <recommendedName>
        <fullName evidence="2">Transglycosylase SLT domain-containing protein</fullName>
    </recommendedName>
</protein>
<feature type="domain" description="Transglycosylase SLT" evidence="2">
    <location>
        <begin position="7"/>
        <end position="114"/>
    </location>
</feature>
<dbReference type="GO" id="GO:0000270">
    <property type="term" value="P:peptidoglycan metabolic process"/>
    <property type="evidence" value="ECO:0007669"/>
    <property type="project" value="InterPro"/>
</dbReference>
<dbReference type="InterPro" id="IPR008258">
    <property type="entry name" value="Transglycosylase_SLT_dom_1"/>
</dbReference>
<dbReference type="InterPro" id="IPR000189">
    <property type="entry name" value="Transglyc_AS"/>
</dbReference>
<proteinExistence type="inferred from homology"/>
<keyword evidence="4" id="KW-1185">Reference proteome</keyword>
<name>A0A0M2SVD6_9BACI</name>
<evidence type="ECO:0000313" key="3">
    <source>
        <dbReference type="EMBL" id="KKK36595.1"/>
    </source>
</evidence>
<dbReference type="EMBL" id="LAYY01000027">
    <property type="protein sequence ID" value="KKK36595.1"/>
    <property type="molecule type" value="Genomic_DNA"/>
</dbReference>
<evidence type="ECO:0000259" key="2">
    <source>
        <dbReference type="Pfam" id="PF01464"/>
    </source>
</evidence>
<dbReference type="Gene3D" id="1.10.530.10">
    <property type="match status" value="1"/>
</dbReference>
<dbReference type="Pfam" id="PF01464">
    <property type="entry name" value="SLT"/>
    <property type="match status" value="1"/>
</dbReference>
<sequence>MSEINTAIQEASAKHGVPVPLIRSVIDAESSFNPLAQSRAGAQGLMQLMPATARSLGVSDPFDIKQNIDGGVRYLKQMLDRYNKVPLALAAYNAGPGNVDKYAGIPPFKETQNYVQKIMKRLSPYA</sequence>
<dbReference type="SUPFAM" id="SSF53955">
    <property type="entry name" value="Lysozyme-like"/>
    <property type="match status" value="1"/>
</dbReference>
<dbReference type="Proteomes" id="UP000034166">
    <property type="component" value="Unassembled WGS sequence"/>
</dbReference>
<dbReference type="PANTHER" id="PTHR37423">
    <property type="entry name" value="SOLUBLE LYTIC MUREIN TRANSGLYCOSYLASE-RELATED"/>
    <property type="match status" value="1"/>
</dbReference>
<comment type="caution">
    <text evidence="3">The sequence shown here is derived from an EMBL/GenBank/DDBJ whole genome shotgun (WGS) entry which is preliminary data.</text>
</comment>
<gene>
    <name evidence="3" type="ORF">WQ57_18650</name>
</gene>
<dbReference type="GO" id="GO:0016020">
    <property type="term" value="C:membrane"/>
    <property type="evidence" value="ECO:0007669"/>
    <property type="project" value="InterPro"/>
</dbReference>